<dbReference type="Proteomes" id="UP001174694">
    <property type="component" value="Unassembled WGS sequence"/>
</dbReference>
<dbReference type="PANTHER" id="PTHR38700:SF1">
    <property type="entry name" value="PH DOMAIN-CONTAINING PROTEIN"/>
    <property type="match status" value="1"/>
</dbReference>
<feature type="compositionally biased region" description="Low complexity" evidence="1">
    <location>
        <begin position="772"/>
        <end position="792"/>
    </location>
</feature>
<feature type="compositionally biased region" description="Low complexity" evidence="1">
    <location>
        <begin position="968"/>
        <end position="983"/>
    </location>
</feature>
<feature type="compositionally biased region" description="Low complexity" evidence="1">
    <location>
        <begin position="743"/>
        <end position="752"/>
    </location>
</feature>
<comment type="caution">
    <text evidence="2">The sequence shown here is derived from an EMBL/GenBank/DDBJ whole genome shotgun (WGS) entry which is preliminary data.</text>
</comment>
<dbReference type="SUPFAM" id="SSF54236">
    <property type="entry name" value="Ubiquitin-like"/>
    <property type="match status" value="1"/>
</dbReference>
<feature type="compositionally biased region" description="Low complexity" evidence="1">
    <location>
        <begin position="555"/>
        <end position="564"/>
    </location>
</feature>
<feature type="region of interest" description="Disordered" evidence="1">
    <location>
        <begin position="1"/>
        <end position="188"/>
    </location>
</feature>
<evidence type="ECO:0000313" key="3">
    <source>
        <dbReference type="Proteomes" id="UP001174694"/>
    </source>
</evidence>
<keyword evidence="3" id="KW-1185">Reference proteome</keyword>
<gene>
    <name evidence="2" type="ORF">NKR23_g5061</name>
</gene>
<evidence type="ECO:0000256" key="1">
    <source>
        <dbReference type="SAM" id="MobiDB-lite"/>
    </source>
</evidence>
<organism evidence="2 3">
    <name type="scientific">Pleurostoma richardsiae</name>
    <dbReference type="NCBI Taxonomy" id="41990"/>
    <lineage>
        <taxon>Eukaryota</taxon>
        <taxon>Fungi</taxon>
        <taxon>Dikarya</taxon>
        <taxon>Ascomycota</taxon>
        <taxon>Pezizomycotina</taxon>
        <taxon>Sordariomycetes</taxon>
        <taxon>Sordariomycetidae</taxon>
        <taxon>Calosphaeriales</taxon>
        <taxon>Pleurostomataceae</taxon>
        <taxon>Pleurostoma</taxon>
    </lineage>
</organism>
<proteinExistence type="predicted"/>
<feature type="compositionally biased region" description="Low complexity" evidence="1">
    <location>
        <begin position="819"/>
        <end position="835"/>
    </location>
</feature>
<evidence type="ECO:0000313" key="2">
    <source>
        <dbReference type="EMBL" id="KAJ9148421.1"/>
    </source>
</evidence>
<feature type="compositionally biased region" description="Basic and acidic residues" evidence="1">
    <location>
        <begin position="142"/>
        <end position="156"/>
    </location>
</feature>
<feature type="region of interest" description="Disordered" evidence="1">
    <location>
        <begin position="200"/>
        <end position="277"/>
    </location>
</feature>
<feature type="region of interest" description="Disordered" evidence="1">
    <location>
        <begin position="531"/>
        <end position="614"/>
    </location>
</feature>
<dbReference type="Gene3D" id="2.30.29.30">
    <property type="entry name" value="Pleckstrin-homology domain (PH domain)/Phosphotyrosine-binding domain (PTB)"/>
    <property type="match status" value="1"/>
</dbReference>
<dbReference type="Gene3D" id="3.10.20.90">
    <property type="entry name" value="Phosphatidylinositol 3-kinase Catalytic Subunit, Chain A, domain 1"/>
    <property type="match status" value="1"/>
</dbReference>
<feature type="compositionally biased region" description="Basic and acidic residues" evidence="1">
    <location>
        <begin position="836"/>
        <end position="850"/>
    </location>
</feature>
<dbReference type="InterPro" id="IPR011993">
    <property type="entry name" value="PH-like_dom_sf"/>
</dbReference>
<accession>A0AA38REM6</accession>
<protein>
    <submittedName>
        <fullName evidence="2">Ubiquitin-like protein</fullName>
    </submittedName>
</protein>
<sequence>MSAGVGVTAPTEPPTLSRYRSLRGATRAPQPRKSIDATAMRESPPKGNGTVASLKSVFGSRYRRRPKADEAGAVSGSAPAVPPVPPLAQGPQNAGEMDAGYEDVPSVTTTIEAGPRRDYGPQTRRLHKAPPAPAEVAGESPTEGRRHQGSEWRGDEGSPESPRASRRKVEQESALYDEDEGRRLDAESLLAEQKRKDLERLQAQLEAATQRAPPPQQHKPRSPVLERFSFLTRRGRTQQQPSPLSPPLATPTQDAAPGHRVKHSEPVAAPRKSMSVEPDGRVVVPRTDAPISASNSGERRVHVRCRQSSFSLAVVADTTVVDVLFQCSDMMNQPINTASGIVIEHYGPLGLERRLRRYERIRDVLNSWDRDTQNSLLVLPSDASERDKDLELSSVRRTQEPPPGVVLQLYHSNRPGKWSKRYITLQESDGQVLSSRKPDANLSDKDTVSLCHLSDFDIYTPTEAQMRKHLKPPKKHCFAVKSQQKTTLFESLDHFVHFFCTEDTTVAQRFYAAVHAWRSWYLVNRRLQGGAATPKKTGAQAVESMGSPSRHKANSSSVSRPSLSNDGAHGHKMSAEIVSPRSNAAAAATGRERASVDVGREQAARAPATRHFSRPSRDIHSTLVRKAGVAAPAGTAREFSATGLLGDLYEEKKREAQTDDATLKESAFTEGPSLLNRRASTKAAAAPAAHSEEPFTEGPSLLNRMPSTRAPAMPAAVTHRKEPSAEEPQLPNRRPSTKTTRSAAAPEPAEPAGWFPSALEHSARTKTARQFPLSAAAPPSSSHHSPPSSSASHHLHHPHRPATAIASAAAANTSEKRSASSSSRQQPPEPLLSFEPEFREAPQWSREGRGRGVHAPAGVPLVDLAGSTWQPRRSQDDAELAAATQRLLRREDAGGGGAGAAAGGVSRSSASVRRPGTSGGAAAAHNRGRAATMTSRSGAAPPVPLLQGLGGEEGGGSRAFPLLGGRDGSASGASRTRSGTMRS</sequence>
<feature type="compositionally biased region" description="Gly residues" evidence="1">
    <location>
        <begin position="948"/>
        <end position="957"/>
    </location>
</feature>
<feature type="compositionally biased region" description="Basic and acidic residues" evidence="1">
    <location>
        <begin position="590"/>
        <end position="603"/>
    </location>
</feature>
<dbReference type="SUPFAM" id="SSF50729">
    <property type="entry name" value="PH domain-like"/>
    <property type="match status" value="1"/>
</dbReference>
<feature type="compositionally biased region" description="Low complexity" evidence="1">
    <location>
        <begin position="903"/>
        <end position="931"/>
    </location>
</feature>
<feature type="compositionally biased region" description="Low complexity" evidence="1">
    <location>
        <begin position="801"/>
        <end position="811"/>
    </location>
</feature>
<reference evidence="2" key="1">
    <citation type="submission" date="2022-07" db="EMBL/GenBank/DDBJ databases">
        <title>Fungi with potential for degradation of polypropylene.</title>
        <authorList>
            <person name="Gostincar C."/>
        </authorList>
    </citation>
    <scope>NUCLEOTIDE SEQUENCE</scope>
    <source>
        <strain evidence="2">EXF-13308</strain>
    </source>
</reference>
<dbReference type="PANTHER" id="PTHR38700">
    <property type="entry name" value="YALI0E22418P"/>
    <property type="match status" value="1"/>
</dbReference>
<dbReference type="InterPro" id="IPR029071">
    <property type="entry name" value="Ubiquitin-like_domsf"/>
</dbReference>
<dbReference type="EMBL" id="JANBVO010000013">
    <property type="protein sequence ID" value="KAJ9148421.1"/>
    <property type="molecule type" value="Genomic_DNA"/>
</dbReference>
<dbReference type="AlphaFoldDB" id="A0AA38REM6"/>
<feature type="region of interest" description="Disordered" evidence="1">
    <location>
        <begin position="656"/>
        <end position="983"/>
    </location>
</feature>
<name>A0AA38REM6_9PEZI</name>